<evidence type="ECO:0000256" key="16">
    <source>
        <dbReference type="RuleBase" id="RU004249"/>
    </source>
</evidence>
<dbReference type="GO" id="GO:0005524">
    <property type="term" value="F:ATP binding"/>
    <property type="evidence" value="ECO:0007669"/>
    <property type="project" value="UniProtKB-KW"/>
</dbReference>
<dbReference type="InterPro" id="IPR036393">
    <property type="entry name" value="AceGlu_kinase-like_sf"/>
</dbReference>
<comment type="pathway">
    <text evidence="2 16">Amino-acid biosynthesis; L-lysine biosynthesis via DAP pathway; (S)-tetrahydrodipicolinate from L-aspartate: step 1/4.</text>
</comment>
<keyword evidence="8 14" id="KW-0547">Nucleotide-binding</keyword>
<dbReference type="EMBL" id="LR130778">
    <property type="protein sequence ID" value="VDN46267.1"/>
    <property type="molecule type" value="Genomic_DNA"/>
</dbReference>
<feature type="binding site" evidence="14">
    <location>
        <begin position="214"/>
        <end position="215"/>
    </location>
    <ligand>
        <name>ATP</name>
        <dbReference type="ChEBI" id="CHEBI:30616"/>
    </ligand>
</feature>
<dbReference type="InterPro" id="IPR018042">
    <property type="entry name" value="Aspartate_kinase_CS"/>
</dbReference>
<evidence type="ECO:0000313" key="19">
    <source>
        <dbReference type="EMBL" id="VDN46267.1"/>
    </source>
</evidence>
<evidence type="ECO:0000313" key="20">
    <source>
        <dbReference type="Proteomes" id="UP000279029"/>
    </source>
</evidence>
<comment type="function">
    <text evidence="1">Catalyzes the phosphorylation of the beta-carboxyl group of aspartic acid with ATP to yield 4-phospho-L-aspartate, which is involved in the branched biosynthetic pathway leading to the biosynthesis of amino acids threonine, isoleucine and methionine.</text>
</comment>
<dbReference type="EC" id="2.7.2.4" evidence="15"/>
<evidence type="ECO:0000256" key="7">
    <source>
        <dbReference type="ARBA" id="ARBA00022679"/>
    </source>
</evidence>
<dbReference type="NCBIfam" id="NF006068">
    <property type="entry name" value="PRK08210.1"/>
    <property type="match status" value="1"/>
</dbReference>
<feature type="binding site" evidence="14">
    <location>
        <begin position="7"/>
        <end position="10"/>
    </location>
    <ligand>
        <name>ATP</name>
        <dbReference type="ChEBI" id="CHEBI:30616"/>
    </ligand>
</feature>
<feature type="binding site" evidence="14">
    <location>
        <position position="79"/>
    </location>
    <ligand>
        <name>substrate</name>
    </ligand>
</feature>
<proteinExistence type="inferred from homology"/>
<accession>A0A3P7PP50</accession>
<evidence type="ECO:0000256" key="12">
    <source>
        <dbReference type="ARBA" id="ARBA00023154"/>
    </source>
</evidence>
<keyword evidence="20" id="KW-1185">Reference proteome</keyword>
<dbReference type="InterPro" id="IPR001341">
    <property type="entry name" value="Asp_kinase"/>
</dbReference>
<feature type="domain" description="CASTOR ACT" evidence="18">
    <location>
        <begin position="332"/>
        <end position="394"/>
    </location>
</feature>
<evidence type="ECO:0000256" key="8">
    <source>
        <dbReference type="ARBA" id="ARBA00022741"/>
    </source>
</evidence>
<protein>
    <recommendedName>
        <fullName evidence="15">Aspartokinase</fullName>
        <ecNumber evidence="15">2.7.2.4</ecNumber>
    </recommendedName>
</protein>
<dbReference type="Gene3D" id="3.30.2130.10">
    <property type="entry name" value="VC0802-like"/>
    <property type="match status" value="1"/>
</dbReference>
<comment type="pathway">
    <text evidence="3 16">Amino-acid biosynthesis; L-methionine biosynthesis via de novo pathway; L-homoserine from L-aspartate: step 1/3.</text>
</comment>
<dbReference type="AlphaFoldDB" id="A0A3P7PP50"/>
<dbReference type="Pfam" id="PF00696">
    <property type="entry name" value="AA_kinase"/>
    <property type="match status" value="1"/>
</dbReference>
<evidence type="ECO:0000259" key="17">
    <source>
        <dbReference type="Pfam" id="PF00696"/>
    </source>
</evidence>
<evidence type="ECO:0000256" key="13">
    <source>
        <dbReference type="ARBA" id="ARBA00047872"/>
    </source>
</evidence>
<name>A0A3P7PP50_9FIRM</name>
<evidence type="ECO:0000259" key="18">
    <source>
        <dbReference type="Pfam" id="PF13840"/>
    </source>
</evidence>
<dbReference type="PANTHER" id="PTHR21499:SF3">
    <property type="entry name" value="ASPARTOKINASE"/>
    <property type="match status" value="1"/>
</dbReference>
<dbReference type="SUPFAM" id="SSF55021">
    <property type="entry name" value="ACT-like"/>
    <property type="match status" value="1"/>
</dbReference>
<dbReference type="InterPro" id="IPR001048">
    <property type="entry name" value="Asp/Glu/Uridylate_kinase"/>
</dbReference>
<dbReference type="InterPro" id="IPR005260">
    <property type="entry name" value="Asp_kin_monofn"/>
</dbReference>
<dbReference type="GO" id="GO:0009088">
    <property type="term" value="P:threonine biosynthetic process"/>
    <property type="evidence" value="ECO:0007669"/>
    <property type="project" value="UniProtKB-UniPathway"/>
</dbReference>
<dbReference type="Gene3D" id="3.40.1160.10">
    <property type="entry name" value="Acetylglutamate kinase-like"/>
    <property type="match status" value="1"/>
</dbReference>
<dbReference type="GO" id="GO:0009090">
    <property type="term" value="P:homoserine biosynthetic process"/>
    <property type="evidence" value="ECO:0007669"/>
    <property type="project" value="TreeGrafter"/>
</dbReference>
<evidence type="ECO:0000256" key="4">
    <source>
        <dbReference type="ARBA" id="ARBA00005139"/>
    </source>
</evidence>
<keyword evidence="10 14" id="KW-0067">ATP-binding</keyword>
<organism evidence="19 20">
    <name type="scientific">Petrocella atlantisensis</name>
    <dbReference type="NCBI Taxonomy" id="2173034"/>
    <lineage>
        <taxon>Bacteria</taxon>
        <taxon>Bacillati</taxon>
        <taxon>Bacillota</taxon>
        <taxon>Clostridia</taxon>
        <taxon>Lachnospirales</taxon>
        <taxon>Vallitaleaceae</taxon>
        <taxon>Petrocella</taxon>
    </lineage>
</organism>
<dbReference type="PIRSF" id="PIRSF000726">
    <property type="entry name" value="Asp_kin"/>
    <property type="match status" value="1"/>
</dbReference>
<dbReference type="RefSeq" id="WP_125135806.1">
    <property type="nucleotide sequence ID" value="NZ_LR130778.1"/>
</dbReference>
<evidence type="ECO:0000256" key="10">
    <source>
        <dbReference type="ARBA" id="ARBA00022840"/>
    </source>
</evidence>
<gene>
    <name evidence="19" type="primary">dapG</name>
    <name evidence="19" type="ORF">PATL70BA_0414</name>
</gene>
<keyword evidence="9 15" id="KW-0418">Kinase</keyword>
<keyword evidence="12" id="KW-0457">Lysine biosynthesis</keyword>
<dbReference type="UniPathway" id="UPA00050">
    <property type="reaction ID" value="UER00461"/>
</dbReference>
<dbReference type="UniPathway" id="UPA00034">
    <property type="reaction ID" value="UER00015"/>
</dbReference>
<sequence length="403" mass="43677">MSLVIQKFGGTSLATHESRERVVLRIEEATKKYDQVVVVVSAMGRLGAPYATDTLLSLLETDGRHVDDREMDMLIACGEIITTVVLSNALGNKGMKAQALTGGQSGIRTSSHFLEAHVDHVDTTRIKSILAQGNIPVVAGFQGMDAQGDTTTLGRGGSDTSAALMGEALSADVIEIFTDVDGIMTADPIVCKTAKLINHISYNELFQMADGGAKVIHPRAVEVARRSGIPLMIKNTFSDAVGTTISHFNYIEKPITVNERIITSIAHRSGRIQFLVEGDIDDEIFFNDLAAQNVSIDIINIFLGRRVFTTESTNKDKTIKLIEAYDVSFSYIDNCCKITVVGEKMTGVPGVMAKIISSLSKVKVQILQTADSLSTIACLIHDKDLEMAVFALHETFGLHDTIE</sequence>
<evidence type="ECO:0000256" key="9">
    <source>
        <dbReference type="ARBA" id="ARBA00022777"/>
    </source>
</evidence>
<dbReference type="Pfam" id="PF13840">
    <property type="entry name" value="ACT_7"/>
    <property type="match status" value="1"/>
</dbReference>
<dbReference type="GO" id="GO:0009089">
    <property type="term" value="P:lysine biosynthetic process via diaminopimelate"/>
    <property type="evidence" value="ECO:0007669"/>
    <property type="project" value="UniProtKB-UniPathway"/>
</dbReference>
<dbReference type="SUPFAM" id="SSF53633">
    <property type="entry name" value="Carbamate kinase-like"/>
    <property type="match status" value="1"/>
</dbReference>
<dbReference type="PANTHER" id="PTHR21499">
    <property type="entry name" value="ASPARTATE KINASE"/>
    <property type="match status" value="1"/>
</dbReference>
<dbReference type="GO" id="GO:0019877">
    <property type="term" value="P:diaminopimelate biosynthetic process"/>
    <property type="evidence" value="ECO:0007669"/>
    <property type="project" value="UniProtKB-KW"/>
</dbReference>
<comment type="pathway">
    <text evidence="4 16">Amino-acid biosynthesis; L-threonine biosynthesis; L-threonine from L-aspartate: step 1/5.</text>
</comment>
<feature type="domain" description="Aspartate/glutamate/uridylate kinase" evidence="17">
    <location>
        <begin position="3"/>
        <end position="235"/>
    </location>
</feature>
<dbReference type="Proteomes" id="UP000279029">
    <property type="component" value="Chromosome"/>
</dbReference>
<dbReference type="PROSITE" id="PS00324">
    <property type="entry name" value="ASPARTOKINASE"/>
    <property type="match status" value="1"/>
</dbReference>
<dbReference type="KEGG" id="cbar:PATL70BA_0414"/>
<dbReference type="GO" id="GO:0005829">
    <property type="term" value="C:cytosol"/>
    <property type="evidence" value="ECO:0007669"/>
    <property type="project" value="TreeGrafter"/>
</dbReference>
<keyword evidence="7 15" id="KW-0808">Transferase</keyword>
<keyword evidence="11" id="KW-0220">Diaminopimelate biosynthesis</keyword>
<evidence type="ECO:0000256" key="11">
    <source>
        <dbReference type="ARBA" id="ARBA00022915"/>
    </source>
</evidence>
<evidence type="ECO:0000256" key="2">
    <source>
        <dbReference type="ARBA" id="ARBA00004766"/>
    </source>
</evidence>
<evidence type="ECO:0000256" key="6">
    <source>
        <dbReference type="ARBA" id="ARBA00022605"/>
    </source>
</evidence>
<comment type="similarity">
    <text evidence="5 15">Belongs to the aspartokinase family.</text>
</comment>
<evidence type="ECO:0000256" key="5">
    <source>
        <dbReference type="ARBA" id="ARBA00010122"/>
    </source>
</evidence>
<dbReference type="InterPro" id="IPR027795">
    <property type="entry name" value="CASTOR_ACT_dom"/>
</dbReference>
<dbReference type="UniPathway" id="UPA00051">
    <property type="reaction ID" value="UER00462"/>
</dbReference>
<dbReference type="CDD" id="cd04246">
    <property type="entry name" value="AAK_AK-DapG-like"/>
    <property type="match status" value="1"/>
</dbReference>
<evidence type="ECO:0000256" key="14">
    <source>
        <dbReference type="PIRSR" id="PIRSR000726-1"/>
    </source>
</evidence>
<dbReference type="OrthoDB" id="9799110at2"/>
<feature type="binding site" evidence="14">
    <location>
        <position position="52"/>
    </location>
    <ligand>
        <name>substrate</name>
    </ligand>
</feature>
<feature type="binding site" evidence="14">
    <location>
        <begin position="178"/>
        <end position="179"/>
    </location>
    <ligand>
        <name>ATP</name>
        <dbReference type="ChEBI" id="CHEBI:30616"/>
    </ligand>
</feature>
<evidence type="ECO:0000256" key="15">
    <source>
        <dbReference type="RuleBase" id="RU003448"/>
    </source>
</evidence>
<evidence type="ECO:0000256" key="3">
    <source>
        <dbReference type="ARBA" id="ARBA00004986"/>
    </source>
</evidence>
<comment type="catalytic activity">
    <reaction evidence="13 15">
        <text>L-aspartate + ATP = 4-phospho-L-aspartate + ADP</text>
        <dbReference type="Rhea" id="RHEA:23776"/>
        <dbReference type="ChEBI" id="CHEBI:29991"/>
        <dbReference type="ChEBI" id="CHEBI:30616"/>
        <dbReference type="ChEBI" id="CHEBI:57535"/>
        <dbReference type="ChEBI" id="CHEBI:456216"/>
        <dbReference type="EC" id="2.7.2.4"/>
    </reaction>
</comment>
<dbReference type="InterPro" id="IPR045865">
    <property type="entry name" value="ACT-like_dom_sf"/>
</dbReference>
<reference evidence="19 20" key="1">
    <citation type="submission" date="2018-09" db="EMBL/GenBank/DDBJ databases">
        <authorList>
            <person name="Postec A."/>
        </authorList>
    </citation>
    <scope>NUCLEOTIDE SEQUENCE [LARGE SCALE GENOMIC DNA]</scope>
    <source>
        <strain evidence="19">70B-A</strain>
    </source>
</reference>
<evidence type="ECO:0000256" key="1">
    <source>
        <dbReference type="ARBA" id="ARBA00003121"/>
    </source>
</evidence>
<dbReference type="NCBIfam" id="TIGR00657">
    <property type="entry name" value="asp_kinases"/>
    <property type="match status" value="1"/>
</dbReference>
<dbReference type="GO" id="GO:0004072">
    <property type="term" value="F:aspartate kinase activity"/>
    <property type="evidence" value="ECO:0007669"/>
    <property type="project" value="UniProtKB-EC"/>
</dbReference>
<keyword evidence="6 16" id="KW-0028">Amino-acid biosynthesis</keyword>